<gene>
    <name evidence="1" type="ORF">SAMN05421813_12840</name>
</gene>
<sequence length="371" mass="42140">MDQQTYTFQCLKCTQPIGEFYIGVIDHDALIYISYADIRRLETGTEEREVEVYTGIQRELSTKRAKDIGKYVNMVDATFPTGVILHIDPKDIISYDQGTGMMTIPYKDNVAKVLDGQHRIAGLEYYTRSPGSFQVNITIFVGMELEDQAIVFATINKTQTAVNKSLVADLFEFATHRSPQKTAHNIIRALNQKEGSPFKDKIKILGKADDSLKETITQATFAEALMKMFSRDPMSDRDIYKRGNTPLRFTGKDLESKPLRNLFIDKQDGVIAKIIMNYFLAVSQRWPRAWEVVEPTTILNKSTGFIALMNLFKDIYVTFGNVGDVIEVDQFFELFKKVNLSDADFTRENFVPGSSGQSALYKKFKNDMGLI</sequence>
<reference evidence="2" key="1">
    <citation type="submission" date="2016-10" db="EMBL/GenBank/DDBJ databases">
        <authorList>
            <person name="Varghese N."/>
            <person name="Submissions S."/>
        </authorList>
    </citation>
    <scope>NUCLEOTIDE SEQUENCE [LARGE SCALE GENOMIC DNA]</scope>
    <source>
        <strain evidence="2">DSM 24536</strain>
    </source>
</reference>
<dbReference type="STRING" id="990371.SAMN05421813_12840"/>
<evidence type="ECO:0000313" key="2">
    <source>
        <dbReference type="Proteomes" id="UP000199226"/>
    </source>
</evidence>
<dbReference type="EMBL" id="FNHH01000028">
    <property type="protein sequence ID" value="SDM91253.1"/>
    <property type="molecule type" value="Genomic_DNA"/>
</dbReference>
<dbReference type="OrthoDB" id="9789139at2"/>
<dbReference type="InterPro" id="IPR017601">
    <property type="entry name" value="DGQHR-contain_dom"/>
</dbReference>
<dbReference type="AlphaFoldDB" id="A0A1G9X4J4"/>
<proteinExistence type="predicted"/>
<name>A0A1G9X4J4_9SPHI</name>
<dbReference type="InterPro" id="IPR017642">
    <property type="entry name" value="DNA_S_mod_DndB"/>
</dbReference>
<accession>A0A1G9X4J4</accession>
<organism evidence="1 2">
    <name type="scientific">Daejeonella rubra</name>
    <dbReference type="NCBI Taxonomy" id="990371"/>
    <lineage>
        <taxon>Bacteria</taxon>
        <taxon>Pseudomonadati</taxon>
        <taxon>Bacteroidota</taxon>
        <taxon>Sphingobacteriia</taxon>
        <taxon>Sphingobacteriales</taxon>
        <taxon>Sphingobacteriaceae</taxon>
        <taxon>Daejeonella</taxon>
    </lineage>
</organism>
<dbReference type="Pfam" id="PF14072">
    <property type="entry name" value="DndB"/>
    <property type="match status" value="1"/>
</dbReference>
<keyword evidence="2" id="KW-1185">Reference proteome</keyword>
<dbReference type="RefSeq" id="WP_090706368.1">
    <property type="nucleotide sequence ID" value="NZ_FNHH01000028.1"/>
</dbReference>
<protein>
    <submittedName>
        <fullName evidence="1">DGQHR domain-containing protein</fullName>
    </submittedName>
</protein>
<dbReference type="CDD" id="cd16413">
    <property type="entry name" value="DGQHR_domain"/>
    <property type="match status" value="1"/>
</dbReference>
<dbReference type="Proteomes" id="UP000199226">
    <property type="component" value="Unassembled WGS sequence"/>
</dbReference>
<dbReference type="NCBIfam" id="TIGR03187">
    <property type="entry name" value="DGQHR"/>
    <property type="match status" value="1"/>
</dbReference>
<evidence type="ECO:0000313" key="1">
    <source>
        <dbReference type="EMBL" id="SDM91253.1"/>
    </source>
</evidence>